<dbReference type="SUPFAM" id="SSF48264">
    <property type="entry name" value="Cytochrome P450"/>
    <property type="match status" value="1"/>
</dbReference>
<dbReference type="GO" id="GO:0016705">
    <property type="term" value="F:oxidoreductase activity, acting on paired donors, with incorporation or reduction of molecular oxygen"/>
    <property type="evidence" value="ECO:0007669"/>
    <property type="project" value="InterPro"/>
</dbReference>
<keyword evidence="5" id="KW-0503">Monooxygenase</keyword>
<evidence type="ECO:0000256" key="6">
    <source>
        <dbReference type="SAM" id="Phobius"/>
    </source>
</evidence>
<dbReference type="AlphaFoldDB" id="A0A1R3L7B9"/>
<feature type="transmembrane region" description="Helical" evidence="6">
    <location>
        <begin position="12"/>
        <end position="32"/>
    </location>
</feature>
<evidence type="ECO:0000256" key="2">
    <source>
        <dbReference type="ARBA" id="ARBA00022723"/>
    </source>
</evidence>
<dbReference type="FunFam" id="1.10.630.10:FF:000011">
    <property type="entry name" value="Cytochrome P450 83B1"/>
    <property type="match status" value="1"/>
</dbReference>
<dbReference type="InterPro" id="IPR001128">
    <property type="entry name" value="Cyt_P450"/>
</dbReference>
<evidence type="ECO:0008006" key="9">
    <source>
        <dbReference type="Google" id="ProtNLM"/>
    </source>
</evidence>
<reference evidence="8" key="1">
    <citation type="journal article" date="2017" name="Nat. Commun.">
        <title>The asparagus genome sheds light on the origin and evolution of a young Y chromosome.</title>
        <authorList>
            <person name="Harkess A."/>
            <person name="Zhou J."/>
            <person name="Xu C."/>
            <person name="Bowers J.E."/>
            <person name="Van der Hulst R."/>
            <person name="Ayyampalayam S."/>
            <person name="Mercati F."/>
            <person name="Riccardi P."/>
            <person name="McKain M.R."/>
            <person name="Kakrana A."/>
            <person name="Tang H."/>
            <person name="Ray J."/>
            <person name="Groenendijk J."/>
            <person name="Arikit S."/>
            <person name="Mathioni S.M."/>
            <person name="Nakano M."/>
            <person name="Shan H."/>
            <person name="Telgmann-Rauber A."/>
            <person name="Kanno A."/>
            <person name="Yue Z."/>
            <person name="Chen H."/>
            <person name="Li W."/>
            <person name="Chen Y."/>
            <person name="Xu X."/>
            <person name="Zhang Y."/>
            <person name="Luo S."/>
            <person name="Chen H."/>
            <person name="Gao J."/>
            <person name="Mao Z."/>
            <person name="Pires J.C."/>
            <person name="Luo M."/>
            <person name="Kudrna D."/>
            <person name="Wing R.A."/>
            <person name="Meyers B.C."/>
            <person name="Yi K."/>
            <person name="Kong H."/>
            <person name="Lavrijsen P."/>
            <person name="Sunseri F."/>
            <person name="Falavigna A."/>
            <person name="Ye Y."/>
            <person name="Leebens-Mack J.H."/>
            <person name="Chen G."/>
        </authorList>
    </citation>
    <scope>NUCLEOTIDE SEQUENCE [LARGE SCALE GENOMIC DNA]</scope>
    <source>
        <strain evidence="8">cv. DH0086</strain>
    </source>
</reference>
<evidence type="ECO:0000256" key="4">
    <source>
        <dbReference type="PIRSR" id="PIRSR602401-1"/>
    </source>
</evidence>
<dbReference type="GO" id="GO:0005506">
    <property type="term" value="F:iron ion binding"/>
    <property type="evidence" value="ECO:0007669"/>
    <property type="project" value="InterPro"/>
</dbReference>
<name>A0A1R3L7B9_ASPOF</name>
<evidence type="ECO:0000256" key="3">
    <source>
        <dbReference type="ARBA" id="ARBA00023004"/>
    </source>
</evidence>
<evidence type="ECO:0000256" key="1">
    <source>
        <dbReference type="ARBA" id="ARBA00010617"/>
    </source>
</evidence>
<proteinExistence type="inferred from homology"/>
<evidence type="ECO:0000256" key="5">
    <source>
        <dbReference type="RuleBase" id="RU000461"/>
    </source>
</evidence>
<dbReference type="GO" id="GO:0020037">
    <property type="term" value="F:heme binding"/>
    <property type="evidence" value="ECO:0007669"/>
    <property type="project" value="InterPro"/>
</dbReference>
<dbReference type="PROSITE" id="PS00086">
    <property type="entry name" value="CYTOCHROME_P450"/>
    <property type="match status" value="1"/>
</dbReference>
<keyword evidence="3 4" id="KW-0408">Iron</keyword>
<feature type="binding site" description="axial binding residue" evidence="4">
    <location>
        <position position="449"/>
    </location>
    <ligand>
        <name>heme</name>
        <dbReference type="ChEBI" id="CHEBI:30413"/>
    </ligand>
    <ligandPart>
        <name>Fe</name>
        <dbReference type="ChEBI" id="CHEBI:18248"/>
    </ligandPart>
</feature>
<dbReference type="InterPro" id="IPR002401">
    <property type="entry name" value="Cyt_P450_E_grp-I"/>
</dbReference>
<dbReference type="PANTHER" id="PTHR47955">
    <property type="entry name" value="CYTOCHROME P450 FAMILY 71 PROTEIN"/>
    <property type="match status" value="1"/>
</dbReference>
<dbReference type="CDD" id="cd11072">
    <property type="entry name" value="CYP71-like"/>
    <property type="match status" value="1"/>
</dbReference>
<dbReference type="GO" id="GO:0004497">
    <property type="term" value="F:monooxygenase activity"/>
    <property type="evidence" value="ECO:0007669"/>
    <property type="project" value="UniProtKB-KW"/>
</dbReference>
<dbReference type="EMBL" id="KV863411">
    <property type="protein sequence ID" value="ONK55504.1"/>
    <property type="molecule type" value="Genomic_DNA"/>
</dbReference>
<dbReference type="PANTHER" id="PTHR47955:SF15">
    <property type="entry name" value="CYTOCHROME P450 71A2-LIKE"/>
    <property type="match status" value="1"/>
</dbReference>
<dbReference type="PRINTS" id="PR00463">
    <property type="entry name" value="EP450I"/>
</dbReference>
<comment type="cofactor">
    <cofactor evidence="4">
        <name>heme</name>
        <dbReference type="ChEBI" id="CHEBI:30413"/>
    </cofactor>
</comment>
<evidence type="ECO:0000313" key="7">
    <source>
        <dbReference type="EMBL" id="ONK55504.1"/>
    </source>
</evidence>
<dbReference type="InterPro" id="IPR036396">
    <property type="entry name" value="Cyt_P450_sf"/>
</dbReference>
<dbReference type="Gene3D" id="1.10.630.10">
    <property type="entry name" value="Cytochrome P450"/>
    <property type="match status" value="1"/>
</dbReference>
<dbReference type="OrthoDB" id="781802at2759"/>
<keyword evidence="6" id="KW-1133">Transmembrane helix</keyword>
<dbReference type="OMA" id="CANSMFA"/>
<dbReference type="InterPro" id="IPR017972">
    <property type="entry name" value="Cyt_P450_CS"/>
</dbReference>
<sequence length="508" mass="57352">MKTVVFASQQWPSFLATIAVVLTFFLFFFKLFKKKDVLNLPPSPPRLPIIGNLHQLGSLAHRSLQSLSEKYGPVMLLHFGGNAAIVVSSAEMAGEIMKTHDQICASRPPSSMAKRLFYGSSVAFSPYSEYWRQLRRISGVHLLSHKRVQSFRSVREEEVCLIVEKIRASCNGSVNLSEMIVNLTNNIVCRVAMGRKYLGEEGEGYNFGEMLKELLTLAGSFPVRDFIPWLGWLDILSGLDARVRKCSREFDGFLERVIDEHKHYKVSSRNDEEESNFVDVLLSLNEKDGMAGISLTRDNMKAIILDMFAAGTDTTYTVIEWVMAELIKNPDVMKRVQEEVRGITLCSGEIKEESIDRMKYLKAVIKETLRLHPPVPLLVPRETMEEVELQGYHIPAGTRVIVNAWAIGRDPRSWDKPEEFYPERFVNCDIDFKGQDFMLIPFGAGRRGCPGIEFAMATIEITLAHLLGHFDWELADEMQGEVLDMSESPGLTAPKRSSLVLVAKLPIT</sequence>
<comment type="similarity">
    <text evidence="1 5">Belongs to the cytochrome P450 family.</text>
</comment>
<dbReference type="Proteomes" id="UP000243459">
    <property type="component" value="Unassembled WGS sequence"/>
</dbReference>
<keyword evidence="5" id="KW-0560">Oxidoreductase</keyword>
<accession>A0A1R3L7B9</accession>
<keyword evidence="6" id="KW-0472">Membrane</keyword>
<keyword evidence="2 4" id="KW-0479">Metal-binding</keyword>
<dbReference type="Gramene" id="ONK55504">
    <property type="protein sequence ID" value="ONK55504"/>
    <property type="gene ID" value="A4U43_UnF2290"/>
</dbReference>
<organism evidence="7 8">
    <name type="scientific">Asparagus officinalis</name>
    <name type="common">Garden asparagus</name>
    <dbReference type="NCBI Taxonomy" id="4686"/>
    <lineage>
        <taxon>Eukaryota</taxon>
        <taxon>Viridiplantae</taxon>
        <taxon>Streptophyta</taxon>
        <taxon>Embryophyta</taxon>
        <taxon>Tracheophyta</taxon>
        <taxon>Spermatophyta</taxon>
        <taxon>Magnoliopsida</taxon>
        <taxon>Liliopsida</taxon>
        <taxon>Asparagales</taxon>
        <taxon>Asparagaceae</taxon>
        <taxon>Asparagoideae</taxon>
        <taxon>Asparagus</taxon>
    </lineage>
</organism>
<keyword evidence="8" id="KW-1185">Reference proteome</keyword>
<gene>
    <name evidence="7" type="ORF">A4U43_UnF2290</name>
</gene>
<dbReference type="PRINTS" id="PR00385">
    <property type="entry name" value="P450"/>
</dbReference>
<evidence type="ECO:0000313" key="8">
    <source>
        <dbReference type="Proteomes" id="UP000243459"/>
    </source>
</evidence>
<protein>
    <recommendedName>
        <fullName evidence="9">Cytochrome P450</fullName>
    </recommendedName>
</protein>
<keyword evidence="6" id="KW-0812">Transmembrane</keyword>
<dbReference type="Pfam" id="PF00067">
    <property type="entry name" value="p450"/>
    <property type="match status" value="1"/>
</dbReference>
<keyword evidence="4 5" id="KW-0349">Heme</keyword>